<proteinExistence type="predicted"/>
<gene>
    <name evidence="1" type="ORF">QTN89_28455</name>
</gene>
<evidence type="ECO:0000313" key="2">
    <source>
        <dbReference type="Proteomes" id="UP001239462"/>
    </source>
</evidence>
<comment type="caution">
    <text evidence="1">The sequence shown here is derived from an EMBL/GenBank/DDBJ whole genome shotgun (WGS) entry which is preliminary data.</text>
</comment>
<evidence type="ECO:0008006" key="3">
    <source>
        <dbReference type="Google" id="ProtNLM"/>
    </source>
</evidence>
<dbReference type="RefSeq" id="WP_289167555.1">
    <property type="nucleotide sequence ID" value="NZ_JASZZN010000047.1"/>
</dbReference>
<protein>
    <recommendedName>
        <fullName evidence="3">DUF4440 domain-containing protein</fullName>
    </recommendedName>
</protein>
<dbReference type="PROSITE" id="PS51257">
    <property type="entry name" value="PROKAR_LIPOPROTEIN"/>
    <property type="match status" value="1"/>
</dbReference>
<dbReference type="Proteomes" id="UP001239462">
    <property type="component" value="Unassembled WGS sequence"/>
</dbReference>
<evidence type="ECO:0000313" key="1">
    <source>
        <dbReference type="EMBL" id="MDM4019420.1"/>
    </source>
</evidence>
<keyword evidence="2" id="KW-1185">Reference proteome</keyword>
<dbReference type="EMBL" id="JASZZN010000047">
    <property type="protein sequence ID" value="MDM4019420.1"/>
    <property type="molecule type" value="Genomic_DNA"/>
</dbReference>
<accession>A0ABT7PSD3</accession>
<sequence length="183" mass="20548">MIARPTLLLMLLLSGCQTEVENRDTPSTGESVYQLIVSDLTQKESPDARFVGTEVWVAPQFNEGDSLFYSWGDDIDVDDDLIQSLKQASKETVEFPAAEQFGPNARVTDIESFHDLHYYGENNKPIAAKCLVQFWRPGYSDDGKRAVVRFYYGPSPHGAAGTYVLRYADGEWRIVASTISYYA</sequence>
<organism evidence="1 2">
    <name type="scientific">Roseiconus lacunae</name>
    <dbReference type="NCBI Taxonomy" id="2605694"/>
    <lineage>
        <taxon>Bacteria</taxon>
        <taxon>Pseudomonadati</taxon>
        <taxon>Planctomycetota</taxon>
        <taxon>Planctomycetia</taxon>
        <taxon>Pirellulales</taxon>
        <taxon>Pirellulaceae</taxon>
        <taxon>Roseiconus</taxon>
    </lineage>
</organism>
<name>A0ABT7PSD3_9BACT</name>
<reference evidence="1 2" key="1">
    <citation type="submission" date="2023-06" db="EMBL/GenBank/DDBJ databases">
        <title>Roseiconus lacunae JC819 isolated from Gulf of Mannar region, Tamil Nadu.</title>
        <authorList>
            <person name="Pk S."/>
            <person name="Ch S."/>
            <person name="Ch V.R."/>
        </authorList>
    </citation>
    <scope>NUCLEOTIDE SEQUENCE [LARGE SCALE GENOMIC DNA]</scope>
    <source>
        <strain evidence="1 2">JC819</strain>
    </source>
</reference>